<dbReference type="EMBL" id="JASCZI010129293">
    <property type="protein sequence ID" value="MED6166787.1"/>
    <property type="molecule type" value="Genomic_DNA"/>
</dbReference>
<organism evidence="2 3">
    <name type="scientific">Stylosanthes scabra</name>
    <dbReference type="NCBI Taxonomy" id="79078"/>
    <lineage>
        <taxon>Eukaryota</taxon>
        <taxon>Viridiplantae</taxon>
        <taxon>Streptophyta</taxon>
        <taxon>Embryophyta</taxon>
        <taxon>Tracheophyta</taxon>
        <taxon>Spermatophyta</taxon>
        <taxon>Magnoliopsida</taxon>
        <taxon>eudicotyledons</taxon>
        <taxon>Gunneridae</taxon>
        <taxon>Pentapetalae</taxon>
        <taxon>rosids</taxon>
        <taxon>fabids</taxon>
        <taxon>Fabales</taxon>
        <taxon>Fabaceae</taxon>
        <taxon>Papilionoideae</taxon>
        <taxon>50 kb inversion clade</taxon>
        <taxon>dalbergioids sensu lato</taxon>
        <taxon>Dalbergieae</taxon>
        <taxon>Pterocarpus clade</taxon>
        <taxon>Stylosanthes</taxon>
    </lineage>
</organism>
<reference evidence="2 3" key="1">
    <citation type="journal article" date="2023" name="Plants (Basel)">
        <title>Bridging the Gap: Combining Genomics and Transcriptomics Approaches to Understand Stylosanthes scabra, an Orphan Legume from the Brazilian Caatinga.</title>
        <authorList>
            <person name="Ferreira-Neto J.R.C."/>
            <person name="da Silva M.D."/>
            <person name="Binneck E."/>
            <person name="de Melo N.F."/>
            <person name="da Silva R.H."/>
            <person name="de Melo A.L.T.M."/>
            <person name="Pandolfi V."/>
            <person name="Bustamante F.O."/>
            <person name="Brasileiro-Vidal A.C."/>
            <person name="Benko-Iseppon A.M."/>
        </authorList>
    </citation>
    <scope>NUCLEOTIDE SEQUENCE [LARGE SCALE GENOMIC DNA]</scope>
    <source>
        <tissue evidence="2">Leaves</tissue>
    </source>
</reference>
<evidence type="ECO:0000256" key="1">
    <source>
        <dbReference type="SAM" id="MobiDB-lite"/>
    </source>
</evidence>
<feature type="region of interest" description="Disordered" evidence="1">
    <location>
        <begin position="19"/>
        <end position="41"/>
    </location>
</feature>
<accession>A0ABU6UZU8</accession>
<evidence type="ECO:0000313" key="2">
    <source>
        <dbReference type="EMBL" id="MED6166787.1"/>
    </source>
</evidence>
<feature type="compositionally biased region" description="Polar residues" evidence="1">
    <location>
        <begin position="19"/>
        <end position="28"/>
    </location>
</feature>
<gene>
    <name evidence="2" type="ORF">PIB30_112857</name>
</gene>
<dbReference type="Proteomes" id="UP001341840">
    <property type="component" value="Unassembled WGS sequence"/>
</dbReference>
<protein>
    <submittedName>
        <fullName evidence="2">Uncharacterized protein</fullName>
    </submittedName>
</protein>
<keyword evidence="3" id="KW-1185">Reference proteome</keyword>
<evidence type="ECO:0000313" key="3">
    <source>
        <dbReference type="Proteomes" id="UP001341840"/>
    </source>
</evidence>
<sequence length="84" mass="9437">MQEDLNQFQTNFLTSSIIFPTPPFSQDSDPWGGPLSQDPYNYEEEPSARVYAVLSSPTYVDAGIDDTEEPDDDALARLAEYEDL</sequence>
<proteinExistence type="predicted"/>
<comment type="caution">
    <text evidence="2">The sequence shown here is derived from an EMBL/GenBank/DDBJ whole genome shotgun (WGS) entry which is preliminary data.</text>
</comment>
<feature type="non-terminal residue" evidence="2">
    <location>
        <position position="84"/>
    </location>
</feature>
<name>A0ABU6UZU8_9FABA</name>